<evidence type="ECO:0000313" key="2">
    <source>
        <dbReference type="Proteomes" id="UP000555552"/>
    </source>
</evidence>
<accession>A0A849BV74</accession>
<dbReference type="RefSeq" id="WP_171204520.1">
    <property type="nucleotide sequence ID" value="NZ_BAAANP010000008.1"/>
</dbReference>
<reference evidence="1 2" key="1">
    <citation type="submission" date="2020-05" db="EMBL/GenBank/DDBJ databases">
        <title>MicrobeNet Type strains.</title>
        <authorList>
            <person name="Nicholson A.C."/>
        </authorList>
    </citation>
    <scope>NUCLEOTIDE SEQUENCE [LARGE SCALE GENOMIC DNA]</scope>
    <source>
        <strain evidence="1 2">JCM 14547</strain>
    </source>
</reference>
<organism evidence="1 2">
    <name type="scientific">Pseudokineococcus marinus</name>
    <dbReference type="NCBI Taxonomy" id="351215"/>
    <lineage>
        <taxon>Bacteria</taxon>
        <taxon>Bacillati</taxon>
        <taxon>Actinomycetota</taxon>
        <taxon>Actinomycetes</taxon>
        <taxon>Kineosporiales</taxon>
        <taxon>Kineosporiaceae</taxon>
        <taxon>Pseudokineococcus</taxon>
    </lineage>
</organism>
<protein>
    <submittedName>
        <fullName evidence="1">Uncharacterized protein</fullName>
    </submittedName>
</protein>
<evidence type="ECO:0000313" key="1">
    <source>
        <dbReference type="EMBL" id="NNH24827.1"/>
    </source>
</evidence>
<keyword evidence="2" id="KW-1185">Reference proteome</keyword>
<gene>
    <name evidence="1" type="ORF">HLB09_17365</name>
</gene>
<sequence>MTPARRTVVRRWQRAVQVGTASTAVALLVGLVVGATAPDDVGPSGAPAVVAGHHGSTVLAAGPATEGAAALLPGTAGGRTPHDHGDLEVTVMLGSGGTTRVQGAVEPGDWYSLVNHTEEDQVLTTADGALEVDVPLQRLITLQAPDAPGTYRLVSTTDATVVAELVVAGPSA</sequence>
<proteinExistence type="predicted"/>
<name>A0A849BV74_9ACTN</name>
<comment type="caution">
    <text evidence="1">The sequence shown here is derived from an EMBL/GenBank/DDBJ whole genome shotgun (WGS) entry which is preliminary data.</text>
</comment>
<dbReference type="AlphaFoldDB" id="A0A849BV74"/>
<dbReference type="Proteomes" id="UP000555552">
    <property type="component" value="Unassembled WGS sequence"/>
</dbReference>
<dbReference type="EMBL" id="JABEMA010000540">
    <property type="protein sequence ID" value="NNH24827.1"/>
    <property type="molecule type" value="Genomic_DNA"/>
</dbReference>